<reference evidence="1 2" key="1">
    <citation type="journal article" date="2011" name="Genome Biol.">
        <title>Comparative genome sequence analysis underscores mycoparasitism as the ancestral life style of Trichoderma.</title>
        <authorList>
            <person name="Kubicek C.P."/>
            <person name="Herrera-Estrella A."/>
            <person name="Seidl-Seiboth V."/>
            <person name="Martinez D.A."/>
            <person name="Druzhinina I.S."/>
            <person name="Thon M."/>
            <person name="Zeilinger S."/>
            <person name="Casas-Flores S."/>
            <person name="Horwitz B.A."/>
            <person name="Mukherjee P.K."/>
            <person name="Mukherjee M."/>
            <person name="Kredics L."/>
            <person name="Alcaraz L.D."/>
            <person name="Aerts A."/>
            <person name="Antal Z."/>
            <person name="Atanasova L."/>
            <person name="Cervantes-Badillo M.G."/>
            <person name="Challacombe J."/>
            <person name="Chertkov O."/>
            <person name="McCluskey K."/>
            <person name="Coulpier F."/>
            <person name="Deshpande N."/>
            <person name="von Doehren H."/>
            <person name="Ebbole D.J."/>
            <person name="Esquivel-Naranjo E.U."/>
            <person name="Fekete E."/>
            <person name="Flipphi M."/>
            <person name="Glaser F."/>
            <person name="Gomez-Rodriguez E.Y."/>
            <person name="Gruber S."/>
            <person name="Han C."/>
            <person name="Henrissat B."/>
            <person name="Hermosa R."/>
            <person name="Hernandez-Onate M."/>
            <person name="Karaffa L."/>
            <person name="Kosti I."/>
            <person name="Le Crom S."/>
            <person name="Lindquist E."/>
            <person name="Lucas S."/>
            <person name="Luebeck M."/>
            <person name="Luebeck P.S."/>
            <person name="Margeot A."/>
            <person name="Metz B."/>
            <person name="Misra M."/>
            <person name="Nevalainen H."/>
            <person name="Omann M."/>
            <person name="Packer N."/>
            <person name="Perrone G."/>
            <person name="Uresti-Rivera E.E."/>
            <person name="Salamov A."/>
            <person name="Schmoll M."/>
            <person name="Seiboth B."/>
            <person name="Shapiro H."/>
            <person name="Sukno S."/>
            <person name="Tamayo-Ramos J.A."/>
            <person name="Tisch D."/>
            <person name="Wiest A."/>
            <person name="Wilkinson H.H."/>
            <person name="Zhang M."/>
            <person name="Coutinho P.M."/>
            <person name="Kenerley C.M."/>
            <person name="Monte E."/>
            <person name="Baker S.E."/>
            <person name="Grigoriev I.V."/>
        </authorList>
    </citation>
    <scope>NUCLEOTIDE SEQUENCE [LARGE SCALE GENOMIC DNA]</scope>
    <source>
        <strain evidence="2">Gv29-8 / FGSC 10586</strain>
    </source>
</reference>
<protein>
    <recommendedName>
        <fullName evidence="3">SMP-30/Gluconolactonase/LRE-like region domain-containing protein</fullName>
    </recommendedName>
</protein>
<dbReference type="AlphaFoldDB" id="G9MDL7"/>
<dbReference type="RefSeq" id="XP_013961387.1">
    <property type="nucleotide sequence ID" value="XM_014105912.1"/>
</dbReference>
<dbReference type="EMBL" id="ABDF02000001">
    <property type="protein sequence ID" value="EHK27176.1"/>
    <property type="molecule type" value="Genomic_DNA"/>
</dbReference>
<feature type="non-terminal residue" evidence="1">
    <location>
        <position position="1"/>
    </location>
</feature>
<sequence length="313" mass="33366">HLLPSRVITQFPAGIWIENIAVRSNGNLLLTSFLPNATLYEVSDLDCQTPTVTRLFTVDAVTSFFGITETTEDVFAVAGGNFSESAGIIKGTSCLWRADFTRGQPSYPELVASLPDAVLLNGATTVPQRNHLVLLADSILNVVWRVNMKEGTVDKAIQFSPEREASSAVNIGLNGIHIHGGYLWFTNDTATASPVTGNLETSMYRIEVNENGGAANGTSAEKVLTLPSVAIDDFTYGPGERNVKWIAANKENKVFAAAPDGKYAVVAGASNSFEVTTATACKFGRTRGDWHILYVSTGGGMINGTTEGGKVQA</sequence>
<dbReference type="InterPro" id="IPR011042">
    <property type="entry name" value="6-blade_b-propeller_TolB-like"/>
</dbReference>
<evidence type="ECO:0000313" key="2">
    <source>
        <dbReference type="Proteomes" id="UP000007115"/>
    </source>
</evidence>
<proteinExistence type="predicted"/>
<name>G9MDL7_HYPVG</name>
<accession>G9MDL7</accession>
<comment type="caution">
    <text evidence="1">The sequence shown here is derived from an EMBL/GenBank/DDBJ whole genome shotgun (WGS) entry which is preliminary data.</text>
</comment>
<dbReference type="PANTHER" id="PTHR42060">
    <property type="entry name" value="NHL REPEAT-CONTAINING PROTEIN-RELATED"/>
    <property type="match status" value="1"/>
</dbReference>
<dbReference type="VEuPathDB" id="FungiDB:TRIVIDRAFT_118849"/>
<dbReference type="OMA" id="HKGYLYW"/>
<dbReference type="eggNOG" id="ENOG502S00D">
    <property type="taxonomic scope" value="Eukaryota"/>
</dbReference>
<dbReference type="PANTHER" id="PTHR42060:SF1">
    <property type="entry name" value="NHL REPEAT-CONTAINING PROTEIN"/>
    <property type="match status" value="1"/>
</dbReference>
<dbReference type="InParanoid" id="G9MDL7"/>
<keyword evidence="2" id="KW-1185">Reference proteome</keyword>
<feature type="non-terminal residue" evidence="1">
    <location>
        <position position="313"/>
    </location>
</feature>
<evidence type="ECO:0008006" key="3">
    <source>
        <dbReference type="Google" id="ProtNLM"/>
    </source>
</evidence>
<organism evidence="1 2">
    <name type="scientific">Hypocrea virens (strain Gv29-8 / FGSC 10586)</name>
    <name type="common">Gliocladium virens</name>
    <name type="synonym">Trichoderma virens</name>
    <dbReference type="NCBI Taxonomy" id="413071"/>
    <lineage>
        <taxon>Eukaryota</taxon>
        <taxon>Fungi</taxon>
        <taxon>Dikarya</taxon>
        <taxon>Ascomycota</taxon>
        <taxon>Pezizomycotina</taxon>
        <taxon>Sordariomycetes</taxon>
        <taxon>Hypocreomycetidae</taxon>
        <taxon>Hypocreales</taxon>
        <taxon>Hypocreaceae</taxon>
        <taxon>Trichoderma</taxon>
    </lineage>
</organism>
<dbReference type="SUPFAM" id="SSF63829">
    <property type="entry name" value="Calcium-dependent phosphotriesterase"/>
    <property type="match status" value="1"/>
</dbReference>
<evidence type="ECO:0000313" key="1">
    <source>
        <dbReference type="EMBL" id="EHK27176.1"/>
    </source>
</evidence>
<dbReference type="GeneID" id="25787108"/>
<dbReference type="Proteomes" id="UP000007115">
    <property type="component" value="Unassembled WGS sequence"/>
</dbReference>
<gene>
    <name evidence="1" type="ORF">TRIVIDRAFT_118849</name>
</gene>
<dbReference type="Gene3D" id="2.120.10.30">
    <property type="entry name" value="TolB, C-terminal domain"/>
    <property type="match status" value="1"/>
</dbReference>
<dbReference type="InterPro" id="IPR052998">
    <property type="entry name" value="Hetero-Diels-Alderase-like"/>
</dbReference>
<dbReference type="OrthoDB" id="9977941at2759"/>
<dbReference type="HOGENOM" id="CLU_052989_0_0_1"/>